<protein>
    <submittedName>
        <fullName evidence="11">Uncharacterized protein LOC115624156</fullName>
    </submittedName>
</protein>
<keyword evidence="3" id="KW-0964">Secreted</keyword>
<evidence type="ECO:0000256" key="7">
    <source>
        <dbReference type="ARBA" id="ARBA00023157"/>
    </source>
</evidence>
<keyword evidence="8" id="KW-0812">Transmembrane</keyword>
<evidence type="ECO:0000256" key="4">
    <source>
        <dbReference type="ARBA" id="ARBA00022588"/>
    </source>
</evidence>
<sequence length="76" mass="7971">MKSAAWSLLLILGLLSAVYATPGKVIINGQCVDCNKPEKDDNVIVAGSSSYSLTSGAAAFGVACFILNVFLQRIVH</sequence>
<reference evidence="11" key="1">
    <citation type="submission" date="2025-08" db="UniProtKB">
        <authorList>
            <consortium name="RefSeq"/>
        </authorList>
    </citation>
    <scope>IDENTIFICATION</scope>
    <source>
        <strain evidence="11">11010-0011.00</strain>
        <tissue evidence="11">Whole body</tissue>
    </source>
</reference>
<organism evidence="10 11">
    <name type="scientific">Drosophila lebanonensis</name>
    <name type="common">Fruit fly</name>
    <name type="synonym">Scaptodrosophila lebanonensis</name>
    <dbReference type="NCBI Taxonomy" id="7225"/>
    <lineage>
        <taxon>Eukaryota</taxon>
        <taxon>Metazoa</taxon>
        <taxon>Ecdysozoa</taxon>
        <taxon>Arthropoda</taxon>
        <taxon>Hexapoda</taxon>
        <taxon>Insecta</taxon>
        <taxon>Pterygota</taxon>
        <taxon>Neoptera</taxon>
        <taxon>Endopterygota</taxon>
        <taxon>Diptera</taxon>
        <taxon>Brachycera</taxon>
        <taxon>Muscomorpha</taxon>
        <taxon>Ephydroidea</taxon>
        <taxon>Drosophilidae</taxon>
        <taxon>Scaptodrosophila</taxon>
    </lineage>
</organism>
<dbReference type="CTD" id="50208"/>
<evidence type="ECO:0000256" key="5">
    <source>
        <dbReference type="ARBA" id="ARBA00022729"/>
    </source>
</evidence>
<dbReference type="Proteomes" id="UP000504634">
    <property type="component" value="Unplaced"/>
</dbReference>
<evidence type="ECO:0000256" key="3">
    <source>
        <dbReference type="ARBA" id="ARBA00022525"/>
    </source>
</evidence>
<feature type="transmembrane region" description="Helical" evidence="8">
    <location>
        <begin position="44"/>
        <end position="71"/>
    </location>
</feature>
<evidence type="ECO:0000256" key="2">
    <source>
        <dbReference type="ARBA" id="ARBA00005379"/>
    </source>
</evidence>
<keyword evidence="10" id="KW-1185">Reference proteome</keyword>
<keyword evidence="6" id="KW-0391">Immunity</keyword>
<dbReference type="Pfam" id="PF08194">
    <property type="entry name" value="DIM"/>
    <property type="match status" value="1"/>
</dbReference>
<accession>A0A6J2TCU6</accession>
<dbReference type="GO" id="GO:0005576">
    <property type="term" value="C:extracellular region"/>
    <property type="evidence" value="ECO:0007669"/>
    <property type="project" value="UniProtKB-SubCell"/>
</dbReference>
<gene>
    <name evidence="11" type="primary">LOC115624156</name>
</gene>
<feature type="chain" id="PRO_5027115456" evidence="9">
    <location>
        <begin position="21"/>
        <end position="76"/>
    </location>
</feature>
<proteinExistence type="inferred from homology"/>
<dbReference type="GeneID" id="115624156"/>
<dbReference type="OrthoDB" id="7852019at2759"/>
<evidence type="ECO:0000313" key="11">
    <source>
        <dbReference type="RefSeq" id="XP_030374616.1"/>
    </source>
</evidence>
<evidence type="ECO:0000313" key="10">
    <source>
        <dbReference type="Proteomes" id="UP000504634"/>
    </source>
</evidence>
<comment type="subcellular location">
    <subcellularLocation>
        <location evidence="1">Secreted</location>
    </subcellularLocation>
</comment>
<dbReference type="GO" id="GO:0045087">
    <property type="term" value="P:innate immune response"/>
    <property type="evidence" value="ECO:0007669"/>
    <property type="project" value="UniProtKB-KW"/>
</dbReference>
<keyword evidence="4" id="KW-0399">Innate immunity</keyword>
<dbReference type="AlphaFoldDB" id="A0A6J2TCU6"/>
<name>A0A6J2TCU6_DROLE</name>
<dbReference type="RefSeq" id="XP_030374616.1">
    <property type="nucleotide sequence ID" value="XM_030518756.1"/>
</dbReference>
<evidence type="ECO:0000256" key="1">
    <source>
        <dbReference type="ARBA" id="ARBA00004613"/>
    </source>
</evidence>
<keyword evidence="5 9" id="KW-0732">Signal</keyword>
<evidence type="ECO:0000256" key="6">
    <source>
        <dbReference type="ARBA" id="ARBA00022859"/>
    </source>
</evidence>
<keyword evidence="8" id="KW-1133">Transmembrane helix</keyword>
<dbReference type="InterPro" id="IPR013172">
    <property type="entry name" value="Bomanin"/>
</dbReference>
<keyword evidence="7" id="KW-1015">Disulfide bond</keyword>
<evidence type="ECO:0000256" key="8">
    <source>
        <dbReference type="SAM" id="Phobius"/>
    </source>
</evidence>
<keyword evidence="8" id="KW-0472">Membrane</keyword>
<feature type="signal peptide" evidence="9">
    <location>
        <begin position="1"/>
        <end position="20"/>
    </location>
</feature>
<comment type="similarity">
    <text evidence="2">Belongs to the bomanin family.</text>
</comment>
<evidence type="ECO:0000256" key="9">
    <source>
        <dbReference type="SAM" id="SignalP"/>
    </source>
</evidence>